<evidence type="ECO:0000256" key="2">
    <source>
        <dbReference type="ARBA" id="ARBA00008163"/>
    </source>
</evidence>
<reference evidence="9 10" key="1">
    <citation type="submission" date="2018-05" db="EMBL/GenBank/DDBJ databases">
        <title>Rhodoferax soyangensis sp.nov., isolated from an oligotrophic freshwater lake.</title>
        <authorList>
            <person name="Park M."/>
        </authorList>
    </citation>
    <scope>NUCLEOTIDE SEQUENCE [LARGE SCALE GENOMIC DNA]</scope>
    <source>
        <strain evidence="9 10">IMCC26218</strain>
    </source>
</reference>
<evidence type="ECO:0000256" key="4">
    <source>
        <dbReference type="ARBA" id="ARBA00022692"/>
    </source>
</evidence>
<sequence>MKYTKLATAIAVGMVSTYASAAGFQLLEQNVSGLGNAYAGSAAVADNASTIFFNPAGMTQLKDREFSGGLAVIAPSFKFSDNGSSVGRLAGTGNGGDAGQTGYVPNAYMSWAINKDLYVGAGFSAPFGLKTEYSSPWLGAAQAVSFDVKTYNFNPSVAYRVNDMVSVGAGVSWQRLEAVYKRVVGVGVAGVPGAATAVFPASPLTASISGESTGWNAGVLFNVSPETKVGASYRSTVNYNLTGDITVTGPSSVLNTAGTSGAKASLTLPDTFIVSGTRQLSKQWEILGDVAYTGWSSIPKLDLVRSSGVIAQTLDTDFRDTWRVAVGANYRYSDAMVLKFGFALDQTPVKGASTRLVSLPDNDRTQISTGAQWKLANGSTLDLGLSYLFIDRASIDNNQSSATQAANRGRVTGSYDGSAWIVGAQYSVPF</sequence>
<keyword evidence="5 8" id="KW-0732">Signal</keyword>
<dbReference type="Pfam" id="PF03349">
    <property type="entry name" value="Toluene_X"/>
    <property type="match status" value="1"/>
</dbReference>
<name>A0A3E1RA92_9BURK</name>
<dbReference type="Gene3D" id="2.40.160.60">
    <property type="entry name" value="Outer membrane protein transport protein (OMPP1/FadL/TodX)"/>
    <property type="match status" value="1"/>
</dbReference>
<keyword evidence="6" id="KW-0472">Membrane</keyword>
<evidence type="ECO:0000256" key="6">
    <source>
        <dbReference type="ARBA" id="ARBA00023136"/>
    </source>
</evidence>
<feature type="signal peptide" evidence="8">
    <location>
        <begin position="1"/>
        <end position="21"/>
    </location>
</feature>
<keyword evidence="4" id="KW-0812">Transmembrane</keyword>
<dbReference type="GO" id="GO:0009279">
    <property type="term" value="C:cell outer membrane"/>
    <property type="evidence" value="ECO:0007669"/>
    <property type="project" value="UniProtKB-SubCell"/>
</dbReference>
<accession>A0A3E1RA92</accession>
<dbReference type="OrthoDB" id="19849at2"/>
<organism evidence="9 10">
    <name type="scientific">Rhodoferax lacus</name>
    <dbReference type="NCBI Taxonomy" id="2184758"/>
    <lineage>
        <taxon>Bacteria</taxon>
        <taxon>Pseudomonadati</taxon>
        <taxon>Pseudomonadota</taxon>
        <taxon>Betaproteobacteria</taxon>
        <taxon>Burkholderiales</taxon>
        <taxon>Comamonadaceae</taxon>
        <taxon>Rhodoferax</taxon>
    </lineage>
</organism>
<evidence type="ECO:0000313" key="10">
    <source>
        <dbReference type="Proteomes" id="UP000260665"/>
    </source>
</evidence>
<comment type="subcellular location">
    <subcellularLocation>
        <location evidence="1">Cell outer membrane</location>
        <topology evidence="1">Multi-pass membrane protein</topology>
    </subcellularLocation>
</comment>
<evidence type="ECO:0000256" key="1">
    <source>
        <dbReference type="ARBA" id="ARBA00004571"/>
    </source>
</evidence>
<keyword evidence="7" id="KW-0998">Cell outer membrane</keyword>
<dbReference type="PANTHER" id="PTHR35093">
    <property type="entry name" value="OUTER MEMBRANE PROTEIN NMB0088-RELATED"/>
    <property type="match status" value="1"/>
</dbReference>
<evidence type="ECO:0000256" key="8">
    <source>
        <dbReference type="SAM" id="SignalP"/>
    </source>
</evidence>
<dbReference type="EMBL" id="QFZK01000008">
    <property type="protein sequence ID" value="RFO96275.1"/>
    <property type="molecule type" value="Genomic_DNA"/>
</dbReference>
<keyword evidence="10" id="KW-1185">Reference proteome</keyword>
<comment type="caution">
    <text evidence="9">The sequence shown here is derived from an EMBL/GenBank/DDBJ whole genome shotgun (WGS) entry which is preliminary data.</text>
</comment>
<comment type="similarity">
    <text evidence="2">Belongs to the OmpP1/FadL family.</text>
</comment>
<evidence type="ECO:0000256" key="3">
    <source>
        <dbReference type="ARBA" id="ARBA00022452"/>
    </source>
</evidence>
<dbReference type="InterPro" id="IPR005017">
    <property type="entry name" value="OMPP1/FadL/TodX"/>
</dbReference>
<feature type="chain" id="PRO_5017789460" evidence="8">
    <location>
        <begin position="22"/>
        <end position="430"/>
    </location>
</feature>
<evidence type="ECO:0000256" key="5">
    <source>
        <dbReference type="ARBA" id="ARBA00022729"/>
    </source>
</evidence>
<proteinExistence type="inferred from homology"/>
<evidence type="ECO:0000256" key="7">
    <source>
        <dbReference type="ARBA" id="ARBA00023237"/>
    </source>
</evidence>
<dbReference type="PANTHER" id="PTHR35093:SF3">
    <property type="entry name" value="LONG-CHAIN FATTY ACID TRANSPORT PROTEIN"/>
    <property type="match status" value="1"/>
</dbReference>
<keyword evidence="3" id="KW-1134">Transmembrane beta strand</keyword>
<gene>
    <name evidence="9" type="ORF">DIC66_13245</name>
</gene>
<evidence type="ECO:0000313" key="9">
    <source>
        <dbReference type="EMBL" id="RFO96275.1"/>
    </source>
</evidence>
<dbReference type="Proteomes" id="UP000260665">
    <property type="component" value="Unassembled WGS sequence"/>
</dbReference>
<dbReference type="AlphaFoldDB" id="A0A3E1RA92"/>
<dbReference type="SUPFAM" id="SSF56935">
    <property type="entry name" value="Porins"/>
    <property type="match status" value="1"/>
</dbReference>
<protein>
    <submittedName>
        <fullName evidence="9">Long-chain fatty acid transporter</fullName>
    </submittedName>
</protein>
<dbReference type="GO" id="GO:0015483">
    <property type="term" value="F:long-chain fatty acid transporting porin activity"/>
    <property type="evidence" value="ECO:0007669"/>
    <property type="project" value="TreeGrafter"/>
</dbReference>